<dbReference type="Proteomes" id="UP000294616">
    <property type="component" value="Unassembled WGS sequence"/>
</dbReference>
<accession>A0A4R1LU36</accession>
<feature type="domain" description="Peptidase S9 prolyl oligopeptidase catalytic" evidence="2">
    <location>
        <begin position="413"/>
        <end position="624"/>
    </location>
</feature>
<dbReference type="InterPro" id="IPR001375">
    <property type="entry name" value="Peptidase_S9_cat"/>
</dbReference>
<proteinExistence type="predicted"/>
<evidence type="ECO:0000313" key="3">
    <source>
        <dbReference type="EMBL" id="TCK82858.1"/>
    </source>
</evidence>
<sequence>MRRSILFFYLIGLSVCLFSCQGKKDRLPAELFFHTTKKDNFKISPNGKYISFLENYKGQKNIFVIDLTDTSTHRITAFDEQGVQSVLWVNNDELVFLMDQDSGDSSKLMAVNREDRTLRPILTSSARMHWIEPKQVINNEVLVSLNDRDSLSFDAYRLNLLTGQKHLIAQNPGNVGMWIPDCSGKLRLAVVSDGRTEIIMARDNEEAGFHPIIKSSYRANVQPLGFTSNDRNRIYALSDLMRDKLALVEIDLNTGNETKVMYEHPEVDLNAADYFFQEGDMGFIEFDTLRPGRHFFDEELKDVFLKINNHIPDYLLKLIARDSTSSGFIVHASLDIDAGATYYYNYKEDKLLKLSDDNPQLKPSDLAPMKPITFYTRDGVKLSGYLTVPRNATGKMPAIVIPPIGVNSRAIWGYNPEIQFLASRGYAILQVNTRGIKGFGKKQWFKGFRNWGTVIQDDITDATTWLIREGIADSTKIGIYGFSLGGYSALHSSCYKPNLYACAASYSGITNLFTYSQEDPLNYKPYRQMAHEMIGDPMKDSEYFRKNSPIFHTDKIKHPVFIIQGSRDTRSNVNETNQFVKDLRNKGIPVTYILNEEEGHQFENEKNKISLYKELAAFFDKYLQ</sequence>
<keyword evidence="1" id="KW-0378">Hydrolase</keyword>
<evidence type="ECO:0000313" key="4">
    <source>
        <dbReference type="Proteomes" id="UP000294616"/>
    </source>
</evidence>
<dbReference type="GO" id="GO:0006508">
    <property type="term" value="P:proteolysis"/>
    <property type="evidence" value="ECO:0007669"/>
    <property type="project" value="InterPro"/>
</dbReference>
<dbReference type="SUPFAM" id="SSF53474">
    <property type="entry name" value="alpha/beta-Hydrolases"/>
    <property type="match status" value="1"/>
</dbReference>
<dbReference type="RefSeq" id="WP_132223040.1">
    <property type="nucleotide sequence ID" value="NZ_SMGO01000002.1"/>
</dbReference>
<keyword evidence="3" id="KW-0031">Aminopeptidase</keyword>
<keyword evidence="4" id="KW-1185">Reference proteome</keyword>
<organism evidence="3 4">
    <name type="scientific">Albibacterium bauzanense</name>
    <dbReference type="NCBI Taxonomy" id="653929"/>
    <lineage>
        <taxon>Bacteria</taxon>
        <taxon>Pseudomonadati</taxon>
        <taxon>Bacteroidota</taxon>
        <taxon>Sphingobacteriia</taxon>
        <taxon>Sphingobacteriales</taxon>
        <taxon>Sphingobacteriaceae</taxon>
        <taxon>Albibacterium</taxon>
    </lineage>
</organism>
<dbReference type="Gene3D" id="3.40.50.1820">
    <property type="entry name" value="alpha/beta hydrolase"/>
    <property type="match status" value="1"/>
</dbReference>
<reference evidence="3 4" key="1">
    <citation type="submission" date="2019-03" db="EMBL/GenBank/DDBJ databases">
        <title>Genomic Encyclopedia of Archaeal and Bacterial Type Strains, Phase II (KMG-II): from individual species to whole genera.</title>
        <authorList>
            <person name="Goeker M."/>
        </authorList>
    </citation>
    <scope>NUCLEOTIDE SEQUENCE [LARGE SCALE GENOMIC DNA]</scope>
    <source>
        <strain evidence="3 4">DSM 22554</strain>
    </source>
</reference>
<evidence type="ECO:0000259" key="2">
    <source>
        <dbReference type="Pfam" id="PF00326"/>
    </source>
</evidence>
<dbReference type="GO" id="GO:0004252">
    <property type="term" value="F:serine-type endopeptidase activity"/>
    <property type="evidence" value="ECO:0007669"/>
    <property type="project" value="TreeGrafter"/>
</dbReference>
<dbReference type="AlphaFoldDB" id="A0A4R1LU36"/>
<dbReference type="SUPFAM" id="SSF82171">
    <property type="entry name" value="DPP6 N-terminal domain-like"/>
    <property type="match status" value="1"/>
</dbReference>
<dbReference type="Pfam" id="PF00326">
    <property type="entry name" value="Peptidase_S9"/>
    <property type="match status" value="1"/>
</dbReference>
<dbReference type="InterPro" id="IPR011042">
    <property type="entry name" value="6-blade_b-propeller_TolB-like"/>
</dbReference>
<comment type="caution">
    <text evidence="3">The sequence shown here is derived from an EMBL/GenBank/DDBJ whole genome shotgun (WGS) entry which is preliminary data.</text>
</comment>
<keyword evidence="3" id="KW-0645">Protease</keyword>
<dbReference type="PANTHER" id="PTHR42776:SF27">
    <property type="entry name" value="DIPEPTIDYL PEPTIDASE FAMILY MEMBER 6"/>
    <property type="match status" value="1"/>
</dbReference>
<gene>
    <name evidence="3" type="ORF">C8N28_1443</name>
</gene>
<dbReference type="Gene3D" id="2.120.10.30">
    <property type="entry name" value="TolB, C-terminal domain"/>
    <property type="match status" value="1"/>
</dbReference>
<dbReference type="PANTHER" id="PTHR42776">
    <property type="entry name" value="SERINE PEPTIDASE S9 FAMILY MEMBER"/>
    <property type="match status" value="1"/>
</dbReference>
<dbReference type="InterPro" id="IPR029058">
    <property type="entry name" value="AB_hydrolase_fold"/>
</dbReference>
<dbReference type="GO" id="GO:0004177">
    <property type="term" value="F:aminopeptidase activity"/>
    <property type="evidence" value="ECO:0007669"/>
    <property type="project" value="UniProtKB-KW"/>
</dbReference>
<dbReference type="EMBL" id="SMGO01000002">
    <property type="protein sequence ID" value="TCK82858.1"/>
    <property type="molecule type" value="Genomic_DNA"/>
</dbReference>
<dbReference type="OrthoDB" id="108903at2"/>
<protein>
    <submittedName>
        <fullName evidence="3">Dipeptidyl aminopeptidase/acylaminoacyl peptidase</fullName>
    </submittedName>
</protein>
<name>A0A4R1LU36_9SPHI</name>
<evidence type="ECO:0000256" key="1">
    <source>
        <dbReference type="ARBA" id="ARBA00022801"/>
    </source>
</evidence>